<dbReference type="RefSeq" id="WP_022328753.1">
    <property type="nucleotide sequence ID" value="NZ_JAPDUQ010000001.1"/>
</dbReference>
<evidence type="ECO:0000313" key="2">
    <source>
        <dbReference type="Proteomes" id="UP001209074"/>
    </source>
</evidence>
<dbReference type="Proteomes" id="UP001209074">
    <property type="component" value="Unassembled WGS sequence"/>
</dbReference>
<sequence>MTNKERMLHMVLDDTKLQELYDYDQSEYEDLYTALNSDNVVVASVARIIKELDGSTDESVQKKVYMTVFNYINENLII</sequence>
<gene>
    <name evidence="1" type="ORF">ONT05_03845</name>
</gene>
<accession>A0AAW5TZF3</accession>
<proteinExistence type="predicted"/>
<protein>
    <submittedName>
        <fullName evidence="1">Uncharacterized protein</fullName>
    </submittedName>
</protein>
<evidence type="ECO:0000313" key="1">
    <source>
        <dbReference type="EMBL" id="MCW4092698.1"/>
    </source>
</evidence>
<name>A0AAW5TZF3_9BACT</name>
<dbReference type="AlphaFoldDB" id="A0AAW5TZF3"/>
<dbReference type="EMBL" id="JAPDUS010000005">
    <property type="protein sequence ID" value="MCW4092698.1"/>
    <property type="molecule type" value="Genomic_DNA"/>
</dbReference>
<reference evidence="1" key="1">
    <citation type="submission" date="2022-11" db="EMBL/GenBank/DDBJ databases">
        <title>Genomic repertoires linked with pathogenic potency of arthritogenic Prevotella copri isolated from the gut of rheumatoid arthritis patients.</title>
        <authorList>
            <person name="Nii T."/>
            <person name="Maeda Y."/>
            <person name="Motooka D."/>
            <person name="Naito M."/>
            <person name="Matsumoto Y."/>
            <person name="Ogawa T."/>
            <person name="Oguro-Igashira E."/>
            <person name="Kishikawa T."/>
            <person name="Yamashita M."/>
            <person name="Koizumi S."/>
            <person name="Kurakawa T."/>
            <person name="Okumura R."/>
            <person name="Kayama H."/>
            <person name="Murakami M."/>
            <person name="Sakaguchi T."/>
            <person name="Das B."/>
            <person name="Nakamura S."/>
            <person name="Okada Y."/>
            <person name="Kumanogoh A."/>
            <person name="Takeda K."/>
        </authorList>
    </citation>
    <scope>NUCLEOTIDE SEQUENCE</scope>
    <source>
        <strain evidence="1">N016-13</strain>
    </source>
</reference>
<comment type="caution">
    <text evidence="1">The sequence shown here is derived from an EMBL/GenBank/DDBJ whole genome shotgun (WGS) entry which is preliminary data.</text>
</comment>
<organism evidence="1 2">
    <name type="scientific">Segatella copri</name>
    <dbReference type="NCBI Taxonomy" id="165179"/>
    <lineage>
        <taxon>Bacteria</taxon>
        <taxon>Pseudomonadati</taxon>
        <taxon>Bacteroidota</taxon>
        <taxon>Bacteroidia</taxon>
        <taxon>Bacteroidales</taxon>
        <taxon>Prevotellaceae</taxon>
        <taxon>Segatella</taxon>
    </lineage>
</organism>